<keyword evidence="3" id="KW-0611">Plant defense</keyword>
<dbReference type="InterPro" id="IPR058192">
    <property type="entry name" value="WHD_ROQ1-like"/>
</dbReference>
<dbReference type="SUPFAM" id="SSF52058">
    <property type="entry name" value="L domain-like"/>
    <property type="match status" value="1"/>
</dbReference>
<dbReference type="InterPro" id="IPR032675">
    <property type="entry name" value="LRR_dom_sf"/>
</dbReference>
<dbReference type="InterPro" id="IPR042197">
    <property type="entry name" value="Apaf_helical"/>
</dbReference>
<dbReference type="Pfam" id="PF00931">
    <property type="entry name" value="NB-ARC"/>
    <property type="match status" value="1"/>
</dbReference>
<name>A0A8X7R5P1_BRACI</name>
<dbReference type="GO" id="GO:0043531">
    <property type="term" value="F:ADP binding"/>
    <property type="evidence" value="ECO:0007669"/>
    <property type="project" value="InterPro"/>
</dbReference>
<dbReference type="PROSITE" id="PS50104">
    <property type="entry name" value="TIR"/>
    <property type="match status" value="1"/>
</dbReference>
<dbReference type="PRINTS" id="PR00364">
    <property type="entry name" value="DISEASERSIST"/>
</dbReference>
<dbReference type="InterPro" id="IPR036390">
    <property type="entry name" value="WH_DNA-bd_sf"/>
</dbReference>
<keyword evidence="2" id="KW-0677">Repeat</keyword>
<evidence type="ECO:0000313" key="5">
    <source>
        <dbReference type="EMBL" id="KAG2282979.1"/>
    </source>
</evidence>
<evidence type="ECO:0000256" key="1">
    <source>
        <dbReference type="ARBA" id="ARBA00022614"/>
    </source>
</evidence>
<dbReference type="InterPro" id="IPR027417">
    <property type="entry name" value="P-loop_NTPase"/>
</dbReference>
<proteinExistence type="predicted"/>
<dbReference type="Gene3D" id="1.10.8.430">
    <property type="entry name" value="Helical domain of apoptotic protease-activating factors"/>
    <property type="match status" value="1"/>
</dbReference>
<evidence type="ECO:0000259" key="4">
    <source>
        <dbReference type="PROSITE" id="PS50104"/>
    </source>
</evidence>
<dbReference type="Pfam" id="PF07725">
    <property type="entry name" value="LRR_3"/>
    <property type="match status" value="1"/>
</dbReference>
<dbReference type="InterPro" id="IPR035897">
    <property type="entry name" value="Toll_tir_struct_dom_sf"/>
</dbReference>
<dbReference type="InterPro" id="IPR000157">
    <property type="entry name" value="TIR_dom"/>
</dbReference>
<dbReference type="Gene3D" id="3.80.10.10">
    <property type="entry name" value="Ribonuclease Inhibitor"/>
    <property type="match status" value="2"/>
</dbReference>
<dbReference type="AlphaFoldDB" id="A0A8X7R5P1"/>
<dbReference type="SUPFAM" id="SSF52540">
    <property type="entry name" value="P-loop containing nucleoside triphosphate hydrolases"/>
    <property type="match status" value="1"/>
</dbReference>
<keyword evidence="6" id="KW-1185">Reference proteome</keyword>
<dbReference type="InterPro" id="IPR044974">
    <property type="entry name" value="Disease_R_plants"/>
</dbReference>
<evidence type="ECO:0000256" key="2">
    <source>
        <dbReference type="ARBA" id="ARBA00022737"/>
    </source>
</evidence>
<sequence length="842" mass="95411">MARTSVKTTVTEQARLSPFSRGSSHHDVFISSSCDGTRDTFVSHLSAALKRVNITVMEEDDKNKVPETRQYLPKKTRLGIERSKICVVVLSEDFASSKHCLTTLAEIIEWRHSKTGATVVPVFYGVDRSLVEQQIEKYGEAFSKHEASEPKDRVTEWRNALTEAASINEGLHSNAESSDLKLMEDIVSYIHGRLFPADKIGVSSRVLEIENLLSKQPWVVRSVGIWGMPGIGKTTIAKAAFDQMKGNFKSRSRFIQNFEREFEKEGMSRLRGQRLPSHVKEKLDLNRSITNNSQREESVFLVLDDVRNPINAESFLGGFEWFDPGSVIIITSRNKQVLVQCRMVEIYEVKGLDDKESLKLFSQCAFGEPKPEDGHLKVSEMIVKYANGNAKALSHYGNELKGKKPEEMEIEFCKLKLNPPAEILEVFNNSYNELSDDEKNIFMDIACFFKGDNVDRVMQVLDGCGFFPCIGIDYLVEKSLVTIRGNKVEMHYLIQDVAKKILCQEVTVGMGRRLCGVKSIQPLLDNEETKTNGEDNVSNKSTLEREDIESILLEASGLSFVVDPGAFQDMCNLRLLKIYSSDPERRPGLDLSMGLLYLPYELRLLHWENYALRTLPEDFDPDNLVELNMPYSQLEELWQESKNLNSLKTINLHHSEKLVDIQELKDAHYLQLVDLQGCTSLQIFPVIEHLNHLQVLNLCGCIGIKMFPEVPQNIKELSLKGTSISEIPASIESLSKLVKLDLGNCKELLNFLVKIFNMESLQLLNLSGCEKLKSFPEIPNRVENLQYLYLSGTAIEELHTSLSNMVCLKVLEVSKNLKPPFSMKDLKDLKVVEIDEEIHKTS</sequence>
<dbReference type="PANTHER" id="PTHR11017:SF550">
    <property type="entry name" value="TIR DOMAIN-CONTAINING PROTEIN"/>
    <property type="match status" value="1"/>
</dbReference>
<evidence type="ECO:0000313" key="6">
    <source>
        <dbReference type="Proteomes" id="UP000886595"/>
    </source>
</evidence>
<dbReference type="Gene3D" id="3.40.50.10140">
    <property type="entry name" value="Toll/interleukin-1 receptor homology (TIR) domain"/>
    <property type="match status" value="1"/>
</dbReference>
<evidence type="ECO:0000256" key="3">
    <source>
        <dbReference type="ARBA" id="ARBA00022821"/>
    </source>
</evidence>
<gene>
    <name evidence="5" type="ORF">Bca52824_054199</name>
</gene>
<reference evidence="5 6" key="1">
    <citation type="submission" date="2020-02" db="EMBL/GenBank/DDBJ databases">
        <authorList>
            <person name="Ma Q."/>
            <person name="Huang Y."/>
            <person name="Song X."/>
            <person name="Pei D."/>
        </authorList>
    </citation>
    <scope>NUCLEOTIDE SEQUENCE [LARGE SCALE GENOMIC DNA]</scope>
    <source>
        <strain evidence="5">Sxm20200214</strain>
        <tissue evidence="5">Leaf</tissue>
    </source>
</reference>
<comment type="caution">
    <text evidence="5">The sequence shown here is derived from an EMBL/GenBank/DDBJ whole genome shotgun (WGS) entry which is preliminary data.</text>
</comment>
<dbReference type="GO" id="GO:0006952">
    <property type="term" value="P:defense response"/>
    <property type="evidence" value="ECO:0007669"/>
    <property type="project" value="UniProtKB-KW"/>
</dbReference>
<dbReference type="SUPFAM" id="SSF52200">
    <property type="entry name" value="Toll/Interleukin receptor TIR domain"/>
    <property type="match status" value="1"/>
</dbReference>
<accession>A0A8X7R5P1</accession>
<feature type="domain" description="TIR" evidence="4">
    <location>
        <begin position="24"/>
        <end position="165"/>
    </location>
</feature>
<dbReference type="EMBL" id="JAAMPC010000011">
    <property type="protein sequence ID" value="KAG2282979.1"/>
    <property type="molecule type" value="Genomic_DNA"/>
</dbReference>
<dbReference type="Pfam" id="PF23282">
    <property type="entry name" value="WHD_ROQ1"/>
    <property type="match status" value="1"/>
</dbReference>
<dbReference type="Pfam" id="PF01582">
    <property type="entry name" value="TIR"/>
    <property type="match status" value="1"/>
</dbReference>
<dbReference type="SUPFAM" id="SSF46785">
    <property type="entry name" value="Winged helix' DNA-binding domain"/>
    <property type="match status" value="1"/>
</dbReference>
<dbReference type="SMART" id="SM00255">
    <property type="entry name" value="TIR"/>
    <property type="match status" value="1"/>
</dbReference>
<dbReference type="GO" id="GO:0007165">
    <property type="term" value="P:signal transduction"/>
    <property type="evidence" value="ECO:0007669"/>
    <property type="project" value="InterPro"/>
</dbReference>
<dbReference type="Proteomes" id="UP000886595">
    <property type="component" value="Unassembled WGS sequence"/>
</dbReference>
<dbReference type="PANTHER" id="PTHR11017">
    <property type="entry name" value="LEUCINE-RICH REPEAT-CONTAINING PROTEIN"/>
    <property type="match status" value="1"/>
</dbReference>
<organism evidence="5 6">
    <name type="scientific">Brassica carinata</name>
    <name type="common">Ethiopian mustard</name>
    <name type="synonym">Abyssinian cabbage</name>
    <dbReference type="NCBI Taxonomy" id="52824"/>
    <lineage>
        <taxon>Eukaryota</taxon>
        <taxon>Viridiplantae</taxon>
        <taxon>Streptophyta</taxon>
        <taxon>Embryophyta</taxon>
        <taxon>Tracheophyta</taxon>
        <taxon>Spermatophyta</taxon>
        <taxon>Magnoliopsida</taxon>
        <taxon>eudicotyledons</taxon>
        <taxon>Gunneridae</taxon>
        <taxon>Pentapetalae</taxon>
        <taxon>rosids</taxon>
        <taxon>malvids</taxon>
        <taxon>Brassicales</taxon>
        <taxon>Brassicaceae</taxon>
        <taxon>Brassiceae</taxon>
        <taxon>Brassica</taxon>
    </lineage>
</organism>
<dbReference type="Gene3D" id="3.40.50.300">
    <property type="entry name" value="P-loop containing nucleotide triphosphate hydrolases"/>
    <property type="match status" value="1"/>
</dbReference>
<dbReference type="InterPro" id="IPR011713">
    <property type="entry name" value="Leu-rich_rpt_3"/>
</dbReference>
<dbReference type="OrthoDB" id="1357022at2759"/>
<protein>
    <recommendedName>
        <fullName evidence="4">TIR domain-containing protein</fullName>
    </recommendedName>
</protein>
<keyword evidence="1" id="KW-0433">Leucine-rich repeat</keyword>
<dbReference type="InterPro" id="IPR002182">
    <property type="entry name" value="NB-ARC"/>
</dbReference>